<dbReference type="Pfam" id="PF00106">
    <property type="entry name" value="adh_short"/>
    <property type="match status" value="1"/>
</dbReference>
<dbReference type="Gene3D" id="3.40.50.720">
    <property type="entry name" value="NAD(P)-binding Rossmann-like Domain"/>
    <property type="match status" value="1"/>
</dbReference>
<dbReference type="RefSeq" id="WP_378967847.1">
    <property type="nucleotide sequence ID" value="NZ_JBHSWN010000001.1"/>
</dbReference>
<dbReference type="Proteomes" id="UP001596292">
    <property type="component" value="Unassembled WGS sequence"/>
</dbReference>
<keyword evidence="2" id="KW-1185">Reference proteome</keyword>
<reference evidence="2" key="1">
    <citation type="journal article" date="2019" name="Int. J. Syst. Evol. Microbiol.">
        <title>The Global Catalogue of Microorganisms (GCM) 10K type strain sequencing project: providing services to taxonomists for standard genome sequencing and annotation.</title>
        <authorList>
            <consortium name="The Broad Institute Genomics Platform"/>
            <consortium name="The Broad Institute Genome Sequencing Center for Infectious Disease"/>
            <person name="Wu L."/>
            <person name="Ma J."/>
        </authorList>
    </citation>
    <scope>NUCLEOTIDE SEQUENCE [LARGE SCALE GENOMIC DNA]</scope>
    <source>
        <strain evidence="2">CCUG 48316</strain>
    </source>
</reference>
<evidence type="ECO:0000313" key="1">
    <source>
        <dbReference type="EMBL" id="MFC6789133.1"/>
    </source>
</evidence>
<gene>
    <name evidence="1" type="ORF">ACFQE0_05505</name>
</gene>
<dbReference type="EMBL" id="JBHSWN010000001">
    <property type="protein sequence ID" value="MFC6789133.1"/>
    <property type="molecule type" value="Genomic_DNA"/>
</dbReference>
<dbReference type="InterPro" id="IPR002347">
    <property type="entry name" value="SDR_fam"/>
</dbReference>
<dbReference type="SUPFAM" id="SSF51735">
    <property type="entry name" value="NAD(P)-binding Rossmann-fold domains"/>
    <property type="match status" value="1"/>
</dbReference>
<protein>
    <submittedName>
        <fullName evidence="1">SDR family NAD(P)-dependent oxidoreductase</fullName>
    </submittedName>
</protein>
<comment type="caution">
    <text evidence="1">The sequence shown here is derived from an EMBL/GenBank/DDBJ whole genome shotgun (WGS) entry which is preliminary data.</text>
</comment>
<accession>A0ABW2BFE4</accession>
<sequence>MRTRRALIVGASRGLGLGLVERFLERGWDVTATVRKPSAALTDLIESGPLHIAAEIDIDDDDAVAGR</sequence>
<evidence type="ECO:0000313" key="2">
    <source>
        <dbReference type="Proteomes" id="UP001596292"/>
    </source>
</evidence>
<name>A0ABW2BFE4_9HYPH</name>
<organism evidence="1 2">
    <name type="scientific">Methylobacterium komagatae</name>
    <dbReference type="NCBI Taxonomy" id="374425"/>
    <lineage>
        <taxon>Bacteria</taxon>
        <taxon>Pseudomonadati</taxon>
        <taxon>Pseudomonadota</taxon>
        <taxon>Alphaproteobacteria</taxon>
        <taxon>Hyphomicrobiales</taxon>
        <taxon>Methylobacteriaceae</taxon>
        <taxon>Methylobacterium</taxon>
    </lineage>
</organism>
<dbReference type="InterPro" id="IPR036291">
    <property type="entry name" value="NAD(P)-bd_dom_sf"/>
</dbReference>
<proteinExistence type="predicted"/>